<feature type="domain" description="DUF4708" evidence="2">
    <location>
        <begin position="28"/>
        <end position="296"/>
    </location>
</feature>
<dbReference type="OrthoDB" id="6285995at2759"/>
<evidence type="ECO:0000313" key="3">
    <source>
        <dbReference type="EMBL" id="PIK50053.1"/>
    </source>
</evidence>
<proteinExistence type="predicted"/>
<dbReference type="InterPro" id="IPR031643">
    <property type="entry name" value="DUF4708"/>
</dbReference>
<dbReference type="EMBL" id="MRZV01000435">
    <property type="protein sequence ID" value="PIK50053.1"/>
    <property type="molecule type" value="Genomic_DNA"/>
</dbReference>
<comment type="caution">
    <text evidence="3">The sequence shown here is derived from an EMBL/GenBank/DDBJ whole genome shotgun (WGS) entry which is preliminary data.</text>
</comment>
<sequence>MGFPRRTFCGFPHLSLPVERESPMMKSSLYFAKTPHLQDLCTVVVKLAISNNQETPTTFKVQPQIIKCRELIFLDGRIIATPSLQEKTHIYVVLQQSYWKTGQFQGLCKKLGLEFMKPVRVISSVFQSCFTYTLTAKLAPQWNKVGEFYINGRDFLSNPGPLPAVNLDLNVTEAEICLALKGFGVYLPEPSLCSLNICESVLAQFQTNRLQTIPEFAIQEKWSHVLPSMKKGKVISVTHSIPLSSPFKRYKEMRRYWKNAYGYRLPEEEDDMFYFNVHFPMIGNNVFTYPSLCVRRSEPCVIPRISQESILSAFLRDVKSKISSVCGLPLNFCEEASYTKGVMAKATLQVHLLSDSITTQQSTRWMPTRSLSSIPVKFPQVAATSMKRCSSQPETPLSHRMGSGVISGNESTDPNQEYSSQQAAKKPFTFQNDLQNDTEDTRTDPVCKKTVPMFEVHRSANSQRSIAKEPLISHTASRIIPTFKSRKSVLPKEKSLIKSKLYQNKVVSIGKQTLSATALQSGSGCSSRDSLVKATTGRAWNSKKPANGLSSESTSLLTVPANRECDSTSQVICQPPPSICAPQEDLQSCSQSDLDSMQWNIGASRTKRKLQVKSASHKPAIVSKKQRLSPINNQHIELLAISNQLHKVNATTLSTWLRSKDIQIKSREKKADLVEKVMDYIEAQKAET</sequence>
<dbReference type="PANTHER" id="PTHR28495:SF1">
    <property type="entry name" value="GENE, 17266-RELATED"/>
    <property type="match status" value="1"/>
</dbReference>
<gene>
    <name evidence="3" type="ORF">BSL78_13062</name>
</gene>
<reference evidence="3 4" key="1">
    <citation type="journal article" date="2017" name="PLoS Biol.">
        <title>The sea cucumber genome provides insights into morphological evolution and visceral regeneration.</title>
        <authorList>
            <person name="Zhang X."/>
            <person name="Sun L."/>
            <person name="Yuan J."/>
            <person name="Sun Y."/>
            <person name="Gao Y."/>
            <person name="Zhang L."/>
            <person name="Li S."/>
            <person name="Dai H."/>
            <person name="Hamel J.F."/>
            <person name="Liu C."/>
            <person name="Yu Y."/>
            <person name="Liu S."/>
            <person name="Lin W."/>
            <person name="Guo K."/>
            <person name="Jin S."/>
            <person name="Xu P."/>
            <person name="Storey K.B."/>
            <person name="Huan P."/>
            <person name="Zhang T."/>
            <person name="Zhou Y."/>
            <person name="Zhang J."/>
            <person name="Lin C."/>
            <person name="Li X."/>
            <person name="Xing L."/>
            <person name="Huo D."/>
            <person name="Sun M."/>
            <person name="Wang L."/>
            <person name="Mercier A."/>
            <person name="Li F."/>
            <person name="Yang H."/>
            <person name="Xiang J."/>
        </authorList>
    </citation>
    <scope>NUCLEOTIDE SEQUENCE [LARGE SCALE GENOMIC DNA]</scope>
    <source>
        <strain evidence="3">Shaxun</strain>
        <tissue evidence="3">Muscle</tissue>
    </source>
</reference>
<accession>A0A2G8KPW5</accession>
<feature type="compositionally biased region" description="Polar residues" evidence="1">
    <location>
        <begin position="406"/>
        <end position="422"/>
    </location>
</feature>
<keyword evidence="4" id="KW-1185">Reference proteome</keyword>
<evidence type="ECO:0000256" key="1">
    <source>
        <dbReference type="SAM" id="MobiDB-lite"/>
    </source>
</evidence>
<feature type="region of interest" description="Disordered" evidence="1">
    <location>
        <begin position="388"/>
        <end position="422"/>
    </location>
</feature>
<dbReference type="PANTHER" id="PTHR28495">
    <property type="entry name" value="HYPOTHETICAL PROTEIN LOC100359752"/>
    <property type="match status" value="1"/>
</dbReference>
<dbReference type="Pfam" id="PF15813">
    <property type="entry name" value="DUF4708"/>
    <property type="match status" value="1"/>
</dbReference>
<dbReference type="AlphaFoldDB" id="A0A2G8KPW5"/>
<name>A0A2G8KPW5_STIJA</name>
<evidence type="ECO:0000259" key="2">
    <source>
        <dbReference type="Pfam" id="PF15813"/>
    </source>
</evidence>
<dbReference type="Proteomes" id="UP000230750">
    <property type="component" value="Unassembled WGS sequence"/>
</dbReference>
<dbReference type="STRING" id="307972.A0A2G8KPW5"/>
<protein>
    <recommendedName>
        <fullName evidence="2">DUF4708 domain-containing protein</fullName>
    </recommendedName>
</protein>
<evidence type="ECO:0000313" key="4">
    <source>
        <dbReference type="Proteomes" id="UP000230750"/>
    </source>
</evidence>
<organism evidence="3 4">
    <name type="scientific">Stichopus japonicus</name>
    <name type="common">Sea cucumber</name>
    <dbReference type="NCBI Taxonomy" id="307972"/>
    <lineage>
        <taxon>Eukaryota</taxon>
        <taxon>Metazoa</taxon>
        <taxon>Echinodermata</taxon>
        <taxon>Eleutherozoa</taxon>
        <taxon>Echinozoa</taxon>
        <taxon>Holothuroidea</taxon>
        <taxon>Aspidochirotacea</taxon>
        <taxon>Aspidochirotida</taxon>
        <taxon>Stichopodidae</taxon>
        <taxon>Apostichopus</taxon>
    </lineage>
</organism>